<dbReference type="Proteomes" id="UP000663792">
    <property type="component" value="Unassembled WGS sequence"/>
</dbReference>
<dbReference type="EMBL" id="JAERWK010000010">
    <property type="protein sequence ID" value="MBM9467380.1"/>
    <property type="molecule type" value="Genomic_DNA"/>
</dbReference>
<name>A0A939BYR9_9ACTN</name>
<gene>
    <name evidence="2" type="ORF">JL106_08815</name>
</gene>
<evidence type="ECO:0000256" key="1">
    <source>
        <dbReference type="SAM" id="MobiDB-lite"/>
    </source>
</evidence>
<accession>A0A939BYR9</accession>
<keyword evidence="3" id="KW-1185">Reference proteome</keyword>
<dbReference type="AlphaFoldDB" id="A0A939BYR9"/>
<reference evidence="2" key="1">
    <citation type="submission" date="2021-01" db="EMBL/GenBank/DDBJ databases">
        <title>YIM 132084 draft genome.</title>
        <authorList>
            <person name="An D."/>
        </authorList>
    </citation>
    <scope>NUCLEOTIDE SEQUENCE</scope>
    <source>
        <strain evidence="2">YIM 132084</strain>
    </source>
</reference>
<feature type="region of interest" description="Disordered" evidence="1">
    <location>
        <begin position="13"/>
        <end position="48"/>
    </location>
</feature>
<evidence type="ECO:0000313" key="3">
    <source>
        <dbReference type="Proteomes" id="UP000663792"/>
    </source>
</evidence>
<proteinExistence type="predicted"/>
<dbReference type="RefSeq" id="WP_205260320.1">
    <property type="nucleotide sequence ID" value="NZ_JAERWK010000010.1"/>
</dbReference>
<feature type="compositionally biased region" description="Low complexity" evidence="1">
    <location>
        <begin position="35"/>
        <end position="45"/>
    </location>
</feature>
<sequence length="335" mass="33501">MIVLCAVTAACTGAPSPPETAAGTAPGRPAPAPSADPAATPSGGPDRATVTFDTVRLPAGVAPEASGLAAGDGPGQWFLVDDATGTDEVVAVSVPGDGPAQLLGRYRVEGMDAGNAEALTRAPCDPGAPGDCLFVGDIGDHVGRPSVTVHRLPVPTVPTDAGAAPTTITVAADAWEFTYPDPGTVRDAESLLVDRDGSLLIIGKPESDDPRTVLPHPVWRGQAGGGALVQVGSITPPGPERAGLSLFTGTVITDAALVGDRVLVLTYDQVLEYTPPSPEAPIAGVGDWPWRRLPTPDLVQAEAISGPAGGGCGLAVASEAGPLSDTATLAVGTCR</sequence>
<protein>
    <submittedName>
        <fullName evidence="2">Uncharacterized protein</fullName>
    </submittedName>
</protein>
<organism evidence="2 3">
    <name type="scientific">Nakamurella leprariae</name>
    <dbReference type="NCBI Taxonomy" id="2803911"/>
    <lineage>
        <taxon>Bacteria</taxon>
        <taxon>Bacillati</taxon>
        <taxon>Actinomycetota</taxon>
        <taxon>Actinomycetes</taxon>
        <taxon>Nakamurellales</taxon>
        <taxon>Nakamurellaceae</taxon>
        <taxon>Nakamurella</taxon>
    </lineage>
</organism>
<comment type="caution">
    <text evidence="2">The sequence shown here is derived from an EMBL/GenBank/DDBJ whole genome shotgun (WGS) entry which is preliminary data.</text>
</comment>
<evidence type="ECO:0000313" key="2">
    <source>
        <dbReference type="EMBL" id="MBM9467380.1"/>
    </source>
</evidence>